<feature type="transmembrane region" description="Helical" evidence="1">
    <location>
        <begin position="173"/>
        <end position="197"/>
    </location>
</feature>
<feature type="transmembrane region" description="Helical" evidence="1">
    <location>
        <begin position="29"/>
        <end position="51"/>
    </location>
</feature>
<dbReference type="AlphaFoldDB" id="K9XPY3"/>
<dbReference type="eggNOG" id="ENOG5031B6Q">
    <property type="taxonomic scope" value="Bacteria"/>
</dbReference>
<reference evidence="3" key="1">
    <citation type="journal article" date="2013" name="Proc. Natl. Acad. Sci. U.S.A.">
        <title>Improving the coverage of the cyanobacterial phylum using diversity-driven genome sequencing.</title>
        <authorList>
            <person name="Shih P.M."/>
            <person name="Wu D."/>
            <person name="Latifi A."/>
            <person name="Axen S.D."/>
            <person name="Fewer D.P."/>
            <person name="Talla E."/>
            <person name="Calteau A."/>
            <person name="Cai F."/>
            <person name="Tandeau de Marsac N."/>
            <person name="Rippka R."/>
            <person name="Herdman M."/>
            <person name="Sivonen K."/>
            <person name="Coursin T."/>
            <person name="Laurent T."/>
            <person name="Goodwin L."/>
            <person name="Nolan M."/>
            <person name="Davenport K.W."/>
            <person name="Han C.S."/>
            <person name="Rubin E.M."/>
            <person name="Eisen J.A."/>
            <person name="Woyke T."/>
            <person name="Gugger M."/>
            <person name="Kerfeld C.A."/>
        </authorList>
    </citation>
    <scope>NUCLEOTIDE SEQUENCE [LARGE SCALE GENOMIC DNA]</scope>
    <source>
        <strain evidence="3">ATCC 29371 / PCC 7437</strain>
    </source>
</reference>
<dbReference type="KEGG" id="scs:Sta7437_0489"/>
<dbReference type="RefSeq" id="WP_015191769.1">
    <property type="nucleotide sequence ID" value="NC_019748.1"/>
</dbReference>
<keyword evidence="3" id="KW-1185">Reference proteome</keyword>
<keyword evidence="1" id="KW-1133">Transmembrane helix</keyword>
<evidence type="ECO:0000313" key="2">
    <source>
        <dbReference type="EMBL" id="AFZ34096.1"/>
    </source>
</evidence>
<keyword evidence="1" id="KW-0812">Transmembrane</keyword>
<protein>
    <submittedName>
        <fullName evidence="2">Uncharacterized protein</fullName>
    </submittedName>
</protein>
<dbReference type="Proteomes" id="UP000010473">
    <property type="component" value="Chromosome"/>
</dbReference>
<feature type="transmembrane region" description="Helical" evidence="1">
    <location>
        <begin position="102"/>
        <end position="118"/>
    </location>
</feature>
<accession>K9XPY3</accession>
<proteinExistence type="predicted"/>
<dbReference type="OrthoDB" id="451488at2"/>
<evidence type="ECO:0000256" key="1">
    <source>
        <dbReference type="SAM" id="Phobius"/>
    </source>
</evidence>
<keyword evidence="1" id="KW-0472">Membrane</keyword>
<gene>
    <name evidence="2" type="ordered locus">Sta7437_0489</name>
</gene>
<dbReference type="EMBL" id="CP003653">
    <property type="protein sequence ID" value="AFZ34096.1"/>
    <property type="molecule type" value="Genomic_DNA"/>
</dbReference>
<feature type="transmembrane region" description="Helical" evidence="1">
    <location>
        <begin position="209"/>
        <end position="231"/>
    </location>
</feature>
<feature type="transmembrane region" description="Helical" evidence="1">
    <location>
        <begin position="71"/>
        <end position="90"/>
    </location>
</feature>
<dbReference type="HOGENOM" id="CLU_072761_0_0_3"/>
<name>K9XPY3_STAC7</name>
<organism evidence="2 3">
    <name type="scientific">Stanieria cyanosphaera (strain ATCC 29371 / PCC 7437)</name>
    <dbReference type="NCBI Taxonomy" id="111780"/>
    <lineage>
        <taxon>Bacteria</taxon>
        <taxon>Bacillati</taxon>
        <taxon>Cyanobacteriota</taxon>
        <taxon>Cyanophyceae</taxon>
        <taxon>Pleurocapsales</taxon>
        <taxon>Dermocarpellaceae</taxon>
        <taxon>Stanieria</taxon>
    </lineage>
</organism>
<dbReference type="STRING" id="111780.Sta7437_0489"/>
<feature type="transmembrane region" description="Helical" evidence="1">
    <location>
        <begin position="138"/>
        <end position="161"/>
    </location>
</feature>
<sequence>MKENLKKKSISQEFNFSAWYFSPRKVTKILLTAIALLIIFYILEEIFLNILEDITNTKFTAKYFVFDSEHNFPTFYSALTLGFASYLLSIIAKFEKFLKSKFAKFWRALSFIFLYLAIDEAVTIHEHSIEPLRNALSASGFFFFTWIIPAFILLIVLFLIFKDFIYNLPTKTRNLFLLAGTVYVSGALGLESIGGYIGDVISFNTRAYWLVLIAKELLEMLGVVIFIYSLLSYIKNHITTPVKFHRLKNEYLKQQV</sequence>
<evidence type="ECO:0000313" key="3">
    <source>
        <dbReference type="Proteomes" id="UP000010473"/>
    </source>
</evidence>